<feature type="domain" description="Gnk2-homologous" evidence="17">
    <location>
        <begin position="333"/>
        <end position="442"/>
    </location>
</feature>
<organism evidence="18 19">
    <name type="scientific">Lupinus angustifolius</name>
    <name type="common">Narrow-leaved blue lupine</name>
    <dbReference type="NCBI Taxonomy" id="3871"/>
    <lineage>
        <taxon>Eukaryota</taxon>
        <taxon>Viridiplantae</taxon>
        <taxon>Streptophyta</taxon>
        <taxon>Embryophyta</taxon>
        <taxon>Tracheophyta</taxon>
        <taxon>Spermatophyta</taxon>
        <taxon>Magnoliopsida</taxon>
        <taxon>eudicotyledons</taxon>
        <taxon>Gunneridae</taxon>
        <taxon>Pentapetalae</taxon>
        <taxon>rosids</taxon>
        <taxon>fabids</taxon>
        <taxon>Fabales</taxon>
        <taxon>Fabaceae</taxon>
        <taxon>Papilionoideae</taxon>
        <taxon>50 kb inversion clade</taxon>
        <taxon>genistoids sensu lato</taxon>
        <taxon>core genistoids</taxon>
        <taxon>Genisteae</taxon>
        <taxon>Lupinus</taxon>
    </lineage>
</organism>
<dbReference type="InterPro" id="IPR011009">
    <property type="entry name" value="Kinase-like_dom_sf"/>
</dbReference>
<evidence type="ECO:0000256" key="12">
    <source>
        <dbReference type="ARBA" id="ARBA00023170"/>
    </source>
</evidence>
<reference evidence="18 19" key="1">
    <citation type="journal article" date="2017" name="Plant Biotechnol. J.">
        <title>A comprehensive draft genome sequence for lupin (Lupinus angustifolius), an emerging health food: insights into plant-microbe interactions and legume evolution.</title>
        <authorList>
            <person name="Hane J.K."/>
            <person name="Ming Y."/>
            <person name="Kamphuis L.G."/>
            <person name="Nelson M.N."/>
            <person name="Garg G."/>
            <person name="Atkins C.A."/>
            <person name="Bayer P.E."/>
            <person name="Bravo A."/>
            <person name="Bringans S."/>
            <person name="Cannon S."/>
            <person name="Edwards D."/>
            <person name="Foley R."/>
            <person name="Gao L.L."/>
            <person name="Harrison M.J."/>
            <person name="Huang W."/>
            <person name="Hurgobin B."/>
            <person name="Li S."/>
            <person name="Liu C.W."/>
            <person name="McGrath A."/>
            <person name="Morahan G."/>
            <person name="Murray J."/>
            <person name="Weller J."/>
            <person name="Jian J."/>
            <person name="Singh K.B."/>
        </authorList>
    </citation>
    <scope>NUCLEOTIDE SEQUENCE [LARGE SCALE GENOMIC DNA]</scope>
    <source>
        <strain evidence="19">cv. Tanjil</strain>
        <tissue evidence="18">Whole plant</tissue>
    </source>
</reference>
<evidence type="ECO:0000256" key="9">
    <source>
        <dbReference type="ARBA" id="ARBA00022840"/>
    </source>
</evidence>
<evidence type="ECO:0008006" key="20">
    <source>
        <dbReference type="Google" id="ProtNLM"/>
    </source>
</evidence>
<dbReference type="GO" id="GO:0042742">
    <property type="term" value="P:defense response to bacterium"/>
    <property type="evidence" value="ECO:0007669"/>
    <property type="project" value="UniProtKB-ARBA"/>
</dbReference>
<keyword evidence="4" id="KW-0812">Transmembrane</keyword>
<keyword evidence="9 14" id="KW-0067">ATP-binding</keyword>
<keyword evidence="7 14" id="KW-0547">Nucleotide-binding</keyword>
<evidence type="ECO:0000256" key="2">
    <source>
        <dbReference type="ARBA" id="ARBA00022527"/>
    </source>
</evidence>
<dbReference type="OMA" id="DAEHECH"/>
<dbReference type="CDD" id="cd14066">
    <property type="entry name" value="STKc_IRAK"/>
    <property type="match status" value="1"/>
</dbReference>
<dbReference type="CDD" id="cd23509">
    <property type="entry name" value="Gnk2-like"/>
    <property type="match status" value="4"/>
</dbReference>
<keyword evidence="13" id="KW-0325">Glycoprotein</keyword>
<sequence length="803" mass="89319">MYPSKYSVFSSVSFSLFIFLLFSTEAAPIYSSHCCTGSIRYQPNSTFQTNLNLILSYLSSNSTEGKHFYTTRVVSDATNKVQGLFLCRGDTLTTACYDCITAASKAIKHLCPVEKEAIIWYDLCMLRYSNQSLNNIVPGVDLSDSKSIALTELEKFNELLSGLLNALATKAANSMNDKKFATGEVNFTRTMKLYGLVECTPVLSFFDCNMCLRSAIASVPNCCDGKQGARVLLPGCNIRYELYPFYNSTNVPVHTSRPLGSSSYTTAMGMGNSNAVNGVYLCRGDVSTATCTECMVTAVANITTLCPNKTESIIWYDECMLRYTNTYFNPLSIDPRLNLWENESISTSDLDKFNETLLSFLGSLGSDAANSETAMKYSTKEWDFTEEIRVFGLAECAPGVTSEQCEGCLVNASKTLVTCCEGKEGARALLAWCNIRYDLFQFYNTSGTSISPPFLSPPPPSVGDEGAALESLQFNLATIEVATKKFSNENKIGKGGFGEVYKGILSNGREIAVKKLSQSSGQGAIEFKNEVLLIAKLQHRNLVTLLGFCLDEQEKMLIYEYVPNESLDYFLFGSHESRLLNWLERYNIIKGIAQGIHYLHDHSRLKIIHRDLKASNVLLDSNMNPKISDFGMARIIALDEDRGSTCRIVGTYGYMSPEYAMHGQFSEKSDVFSFGVILLEIISAKRNARSIFSDDLDDLLSYAWKQWRDETPLKILDQDIKECCNDSEVIKCIQIGLLCVQDRPDDRPTMAKIVSYFSSTHSEVELPFPGEPINSMHNQILQKIVVDDSSSGSKQLNELSMPR</sequence>
<dbReference type="InterPro" id="IPR001245">
    <property type="entry name" value="Ser-Thr/Tyr_kinase_cat_dom"/>
</dbReference>
<dbReference type="Pfam" id="PF01657">
    <property type="entry name" value="Stress-antifung"/>
    <property type="match status" value="4"/>
</dbReference>
<dbReference type="SUPFAM" id="SSF56112">
    <property type="entry name" value="Protein kinase-like (PK-like)"/>
    <property type="match status" value="1"/>
</dbReference>
<dbReference type="PROSITE" id="PS00107">
    <property type="entry name" value="PROTEIN_KINASE_ATP"/>
    <property type="match status" value="1"/>
</dbReference>
<keyword evidence="2" id="KW-0723">Serine/threonine-protein kinase</keyword>
<keyword evidence="5 15" id="KW-0732">Signal</keyword>
<dbReference type="PROSITE" id="PS51473">
    <property type="entry name" value="GNK2"/>
    <property type="match status" value="3"/>
</dbReference>
<dbReference type="AlphaFoldDB" id="A0A1J7HKE5"/>
<evidence type="ECO:0000256" key="4">
    <source>
        <dbReference type="ARBA" id="ARBA00022692"/>
    </source>
</evidence>
<keyword evidence="11" id="KW-0472">Membrane</keyword>
<proteinExistence type="predicted"/>
<dbReference type="PROSITE" id="PS00108">
    <property type="entry name" value="PROTEIN_KINASE_ST"/>
    <property type="match status" value="1"/>
</dbReference>
<dbReference type="GO" id="GO:0004674">
    <property type="term" value="F:protein serine/threonine kinase activity"/>
    <property type="evidence" value="ECO:0007669"/>
    <property type="project" value="UniProtKB-KW"/>
</dbReference>
<name>A0A1J7HKE5_LUPAN</name>
<dbReference type="FunFam" id="3.30.430.20:FF:000003">
    <property type="entry name" value="Cysteine-rich RLK (RECEPTOR-like protein kinase) 10"/>
    <property type="match status" value="1"/>
</dbReference>
<dbReference type="SMART" id="SM00220">
    <property type="entry name" value="S_TKc"/>
    <property type="match status" value="1"/>
</dbReference>
<dbReference type="GO" id="GO:0009751">
    <property type="term" value="P:response to salicylic acid"/>
    <property type="evidence" value="ECO:0007669"/>
    <property type="project" value="UniProtKB-ARBA"/>
</dbReference>
<feature type="domain" description="Gnk2-homologous" evidence="17">
    <location>
        <begin position="29"/>
        <end position="133"/>
    </location>
</feature>
<feature type="binding site" evidence="14">
    <location>
        <position position="515"/>
    </location>
    <ligand>
        <name>ATP</name>
        <dbReference type="ChEBI" id="CHEBI:30616"/>
    </ligand>
</feature>
<dbReference type="InterPro" id="IPR000719">
    <property type="entry name" value="Prot_kinase_dom"/>
</dbReference>
<dbReference type="InterPro" id="IPR017441">
    <property type="entry name" value="Protein_kinase_ATP_BS"/>
</dbReference>
<gene>
    <name evidence="18" type="ORF">TanjilG_19547</name>
</gene>
<keyword evidence="8" id="KW-0418">Kinase</keyword>
<dbReference type="PANTHER" id="PTHR27002">
    <property type="entry name" value="RECEPTOR-LIKE SERINE/THREONINE-PROTEIN KINASE SD1-8"/>
    <property type="match status" value="1"/>
</dbReference>
<evidence type="ECO:0000256" key="7">
    <source>
        <dbReference type="ARBA" id="ARBA00022741"/>
    </source>
</evidence>
<evidence type="ECO:0000256" key="3">
    <source>
        <dbReference type="ARBA" id="ARBA00022679"/>
    </source>
</evidence>
<evidence type="ECO:0000256" key="8">
    <source>
        <dbReference type="ARBA" id="ARBA00022777"/>
    </source>
</evidence>
<dbReference type="PROSITE" id="PS50011">
    <property type="entry name" value="PROTEIN_KINASE_DOM"/>
    <property type="match status" value="1"/>
</dbReference>
<evidence type="ECO:0000313" key="18">
    <source>
        <dbReference type="EMBL" id="OIW06898.1"/>
    </source>
</evidence>
<dbReference type="FunFam" id="3.30.430.20:FF:000002">
    <property type="entry name" value="Cysteine-rich receptor-like protein kinase 10"/>
    <property type="match status" value="1"/>
</dbReference>
<keyword evidence="19" id="KW-1185">Reference proteome</keyword>
<feature type="chain" id="PRO_5009644827" description="Cysteine-rich receptor-like protein kinase" evidence="15">
    <location>
        <begin position="27"/>
        <end position="803"/>
    </location>
</feature>
<dbReference type="PANTHER" id="PTHR27002:SF589">
    <property type="entry name" value="CYSTEINE-RICH RECEPTOR-KINASE-LIKE PROTEIN"/>
    <property type="match status" value="1"/>
</dbReference>
<protein>
    <recommendedName>
        <fullName evidence="20">Cysteine-rich receptor-like protein kinase</fullName>
    </recommendedName>
</protein>
<feature type="domain" description="Protein kinase" evidence="16">
    <location>
        <begin position="486"/>
        <end position="764"/>
    </location>
</feature>
<evidence type="ECO:0000256" key="10">
    <source>
        <dbReference type="ARBA" id="ARBA00022989"/>
    </source>
</evidence>
<evidence type="ECO:0000256" key="15">
    <source>
        <dbReference type="SAM" id="SignalP"/>
    </source>
</evidence>
<dbReference type="Gene3D" id="3.30.430.20">
    <property type="entry name" value="Gnk2 domain, C-X8-C-X2-C motif"/>
    <property type="match status" value="4"/>
</dbReference>
<dbReference type="FunFam" id="1.10.510.10:FF:000129">
    <property type="entry name" value="cysteine-rich receptor-like protein kinase 10"/>
    <property type="match status" value="1"/>
</dbReference>
<feature type="domain" description="Gnk2-homologous" evidence="17">
    <location>
        <begin position="138"/>
        <end position="245"/>
    </location>
</feature>
<dbReference type="GO" id="GO:0005524">
    <property type="term" value="F:ATP binding"/>
    <property type="evidence" value="ECO:0007669"/>
    <property type="project" value="UniProtKB-UniRule"/>
</dbReference>
<keyword evidence="10" id="KW-1133">Transmembrane helix</keyword>
<keyword evidence="12" id="KW-0675">Receptor</keyword>
<keyword evidence="6" id="KW-0677">Repeat</keyword>
<evidence type="ECO:0000256" key="11">
    <source>
        <dbReference type="ARBA" id="ARBA00023136"/>
    </source>
</evidence>
<dbReference type="EMBL" id="CM007368">
    <property type="protein sequence ID" value="OIW06898.1"/>
    <property type="molecule type" value="Genomic_DNA"/>
</dbReference>
<dbReference type="Proteomes" id="UP000188354">
    <property type="component" value="Chromosome LG08"/>
</dbReference>
<dbReference type="InterPro" id="IPR038408">
    <property type="entry name" value="GNK2_sf"/>
</dbReference>
<dbReference type="Pfam" id="PF07714">
    <property type="entry name" value="PK_Tyr_Ser-Thr"/>
    <property type="match status" value="1"/>
</dbReference>
<comment type="subcellular location">
    <subcellularLocation>
        <location evidence="1">Membrane</location>
        <topology evidence="1">Single-pass membrane protein</topology>
    </subcellularLocation>
</comment>
<evidence type="ECO:0000256" key="1">
    <source>
        <dbReference type="ARBA" id="ARBA00004167"/>
    </source>
</evidence>
<evidence type="ECO:0000259" key="17">
    <source>
        <dbReference type="PROSITE" id="PS51473"/>
    </source>
</evidence>
<dbReference type="GO" id="GO:0005886">
    <property type="term" value="C:plasma membrane"/>
    <property type="evidence" value="ECO:0007669"/>
    <property type="project" value="TreeGrafter"/>
</dbReference>
<evidence type="ECO:0000313" key="19">
    <source>
        <dbReference type="Proteomes" id="UP000188354"/>
    </source>
</evidence>
<evidence type="ECO:0000256" key="5">
    <source>
        <dbReference type="ARBA" id="ARBA00022729"/>
    </source>
</evidence>
<dbReference type="STRING" id="3871.A0A1J7HKE5"/>
<dbReference type="Gene3D" id="1.10.510.10">
    <property type="entry name" value="Transferase(Phosphotransferase) domain 1"/>
    <property type="match status" value="1"/>
</dbReference>
<accession>A0A1J7HKE5</accession>
<dbReference type="Gene3D" id="3.30.200.20">
    <property type="entry name" value="Phosphorylase Kinase, domain 1"/>
    <property type="match status" value="1"/>
</dbReference>
<evidence type="ECO:0000259" key="16">
    <source>
        <dbReference type="PROSITE" id="PS50011"/>
    </source>
</evidence>
<dbReference type="FunFam" id="3.30.200.20:FF:000727">
    <property type="entry name" value="Cysteine-rich RLK (RECEPTOR-like protein kinase) 23"/>
    <property type="match status" value="1"/>
</dbReference>
<keyword evidence="3" id="KW-0808">Transferase</keyword>
<feature type="signal peptide" evidence="15">
    <location>
        <begin position="1"/>
        <end position="26"/>
    </location>
</feature>
<dbReference type="InterPro" id="IPR002902">
    <property type="entry name" value="GNK2"/>
</dbReference>
<evidence type="ECO:0000256" key="14">
    <source>
        <dbReference type="PROSITE-ProRule" id="PRU10141"/>
    </source>
</evidence>
<dbReference type="Gramene" id="OIW06898">
    <property type="protein sequence ID" value="OIW06898"/>
    <property type="gene ID" value="TanjilG_19547"/>
</dbReference>
<dbReference type="InterPro" id="IPR008271">
    <property type="entry name" value="Ser/Thr_kinase_AS"/>
</dbReference>
<evidence type="ECO:0000256" key="13">
    <source>
        <dbReference type="ARBA" id="ARBA00023180"/>
    </source>
</evidence>
<evidence type="ECO:0000256" key="6">
    <source>
        <dbReference type="ARBA" id="ARBA00022737"/>
    </source>
</evidence>